<evidence type="ECO:0000256" key="8">
    <source>
        <dbReference type="ARBA" id="ARBA00022989"/>
    </source>
</evidence>
<evidence type="ECO:0000256" key="4">
    <source>
        <dbReference type="ARBA" id="ARBA00022553"/>
    </source>
</evidence>
<reference evidence="14 15" key="1">
    <citation type="submission" date="2024-09" db="EMBL/GenBank/DDBJ databases">
        <authorList>
            <person name="Sun Q."/>
            <person name="Mori K."/>
        </authorList>
    </citation>
    <scope>NUCLEOTIDE SEQUENCE [LARGE SCALE GENOMIC DNA]</scope>
    <source>
        <strain evidence="14 15">TBRC 1432</strain>
    </source>
</reference>
<keyword evidence="10 11" id="KW-0472">Membrane</keyword>
<dbReference type="EC" id="2.7.13.3" evidence="3"/>
<dbReference type="RefSeq" id="WP_273937050.1">
    <property type="nucleotide sequence ID" value="NZ_CP097263.1"/>
</dbReference>
<dbReference type="Pfam" id="PF02518">
    <property type="entry name" value="HATPase_c"/>
    <property type="match status" value="1"/>
</dbReference>
<feature type="domain" description="HAMP" evidence="13">
    <location>
        <begin position="196"/>
        <end position="256"/>
    </location>
</feature>
<dbReference type="PROSITE" id="PS50885">
    <property type="entry name" value="HAMP"/>
    <property type="match status" value="1"/>
</dbReference>
<dbReference type="InterPro" id="IPR005467">
    <property type="entry name" value="His_kinase_dom"/>
</dbReference>
<protein>
    <recommendedName>
        <fullName evidence="3">histidine kinase</fullName>
        <ecNumber evidence="3">2.7.13.3</ecNumber>
    </recommendedName>
</protein>
<keyword evidence="6 11" id="KW-0812">Transmembrane</keyword>
<keyword evidence="15" id="KW-1185">Reference proteome</keyword>
<dbReference type="Gene3D" id="1.10.287.130">
    <property type="match status" value="1"/>
</dbReference>
<dbReference type="PROSITE" id="PS50109">
    <property type="entry name" value="HIS_KIN"/>
    <property type="match status" value="1"/>
</dbReference>
<comment type="caution">
    <text evidence="14">The sequence shown here is derived from an EMBL/GenBank/DDBJ whole genome shotgun (WGS) entry which is preliminary data.</text>
</comment>
<name>A0ABV6N2I8_9PSEU</name>
<dbReference type="Pfam" id="PF00672">
    <property type="entry name" value="HAMP"/>
    <property type="match status" value="1"/>
</dbReference>
<dbReference type="Pfam" id="PF00512">
    <property type="entry name" value="HisKA"/>
    <property type="match status" value="1"/>
</dbReference>
<evidence type="ECO:0000256" key="11">
    <source>
        <dbReference type="SAM" id="Phobius"/>
    </source>
</evidence>
<evidence type="ECO:0000256" key="9">
    <source>
        <dbReference type="ARBA" id="ARBA00023012"/>
    </source>
</evidence>
<dbReference type="InterPro" id="IPR004358">
    <property type="entry name" value="Sig_transdc_His_kin-like_C"/>
</dbReference>
<dbReference type="PANTHER" id="PTHR45436">
    <property type="entry name" value="SENSOR HISTIDINE KINASE YKOH"/>
    <property type="match status" value="1"/>
</dbReference>
<dbReference type="Gene3D" id="6.10.340.10">
    <property type="match status" value="1"/>
</dbReference>
<keyword evidence="9" id="KW-0902">Two-component regulatory system</keyword>
<dbReference type="InterPro" id="IPR036097">
    <property type="entry name" value="HisK_dim/P_sf"/>
</dbReference>
<dbReference type="PRINTS" id="PR00344">
    <property type="entry name" value="BCTRLSENSOR"/>
</dbReference>
<dbReference type="CDD" id="cd00082">
    <property type="entry name" value="HisKA"/>
    <property type="match status" value="1"/>
</dbReference>
<evidence type="ECO:0000256" key="3">
    <source>
        <dbReference type="ARBA" id="ARBA00012438"/>
    </source>
</evidence>
<evidence type="ECO:0000256" key="5">
    <source>
        <dbReference type="ARBA" id="ARBA00022679"/>
    </source>
</evidence>
<dbReference type="InterPro" id="IPR036890">
    <property type="entry name" value="HATPase_C_sf"/>
</dbReference>
<dbReference type="SUPFAM" id="SSF47384">
    <property type="entry name" value="Homodimeric domain of signal transducing histidine kinase"/>
    <property type="match status" value="1"/>
</dbReference>
<dbReference type="PANTHER" id="PTHR45436:SF5">
    <property type="entry name" value="SENSOR HISTIDINE KINASE TRCS"/>
    <property type="match status" value="1"/>
</dbReference>
<evidence type="ECO:0000313" key="15">
    <source>
        <dbReference type="Proteomes" id="UP001589810"/>
    </source>
</evidence>
<dbReference type="SMART" id="SM00388">
    <property type="entry name" value="HisKA"/>
    <property type="match status" value="1"/>
</dbReference>
<keyword evidence="5" id="KW-0808">Transferase</keyword>
<dbReference type="InterPro" id="IPR003661">
    <property type="entry name" value="HisK_dim/P_dom"/>
</dbReference>
<dbReference type="GO" id="GO:0016301">
    <property type="term" value="F:kinase activity"/>
    <property type="evidence" value="ECO:0007669"/>
    <property type="project" value="UniProtKB-KW"/>
</dbReference>
<dbReference type="CDD" id="cd00075">
    <property type="entry name" value="HATPase"/>
    <property type="match status" value="1"/>
</dbReference>
<accession>A0ABV6N2I8</accession>
<dbReference type="Gene3D" id="3.30.565.10">
    <property type="entry name" value="Histidine kinase-like ATPase, C-terminal domain"/>
    <property type="match status" value="1"/>
</dbReference>
<dbReference type="InterPro" id="IPR003660">
    <property type="entry name" value="HAMP_dom"/>
</dbReference>
<keyword evidence="8 11" id="KW-1133">Transmembrane helix</keyword>
<comment type="catalytic activity">
    <reaction evidence="1">
        <text>ATP + protein L-histidine = ADP + protein N-phospho-L-histidine.</text>
        <dbReference type="EC" id="2.7.13.3"/>
    </reaction>
</comment>
<evidence type="ECO:0000259" key="12">
    <source>
        <dbReference type="PROSITE" id="PS50109"/>
    </source>
</evidence>
<evidence type="ECO:0000256" key="7">
    <source>
        <dbReference type="ARBA" id="ARBA00022777"/>
    </source>
</evidence>
<keyword evidence="7 14" id="KW-0418">Kinase</keyword>
<dbReference type="SUPFAM" id="SSF55874">
    <property type="entry name" value="ATPase domain of HSP90 chaperone/DNA topoisomerase II/histidine kinase"/>
    <property type="match status" value="1"/>
</dbReference>
<dbReference type="EMBL" id="JBHLUD010000013">
    <property type="protein sequence ID" value="MFC0546803.1"/>
    <property type="molecule type" value="Genomic_DNA"/>
</dbReference>
<dbReference type="SMART" id="SM00387">
    <property type="entry name" value="HATPase_c"/>
    <property type="match status" value="1"/>
</dbReference>
<proteinExistence type="predicted"/>
<feature type="domain" description="Histidine kinase" evidence="12">
    <location>
        <begin position="271"/>
        <end position="486"/>
    </location>
</feature>
<evidence type="ECO:0000256" key="10">
    <source>
        <dbReference type="ARBA" id="ARBA00023136"/>
    </source>
</evidence>
<comment type="subcellular location">
    <subcellularLocation>
        <location evidence="2">Cell membrane</location>
    </subcellularLocation>
</comment>
<sequence length="489" mass="51932">MKRLTAAWRRLRLGTQLALALGALALVVFGLVGIVTTSLLHQYLDNRLSDQLSTTLAQFKASKGSIGLPQPGKIGHTSEHDPPIGIRVTFGPGSNVFLSDSNPAHAPVDDKQVIALAERALVAGPGPLHPETYIVAGGSRYRFMSVTIPGVAKQVAVVGLSEEDSEATIRRMIMVNLVCFGLALIVLVLVGQQVLRRGLRPLAGMAATAHTVASTDLTANAVDLSVRAKGEGGGIEVEELRSAFNVMIDHIEQSLVARSAAEQRLRQFVADASHELRTPLTSIRGYADLFAYAAANEPAERERHLGRMREEAGRMSLLLDDLLLLARLDGAEAPLRPEPVDLVEIAVAAADGFQAARSDHPFTLEVEPSSLPLVGDPMRLRQVLDNLLTNAAVHTDPGTPVTLRLRAEPGWAVAEIADGGPGISPENQAKVFDRFYRVDDSRTRGSGGTGLGLSVVHSLVTAHGGAVSLQSQPGATVFTVRLPLSAGQV</sequence>
<gene>
    <name evidence="14" type="ORF">ACFFH7_35210</name>
</gene>
<keyword evidence="4" id="KW-0597">Phosphoprotein</keyword>
<evidence type="ECO:0000256" key="1">
    <source>
        <dbReference type="ARBA" id="ARBA00000085"/>
    </source>
</evidence>
<evidence type="ECO:0000259" key="13">
    <source>
        <dbReference type="PROSITE" id="PS50885"/>
    </source>
</evidence>
<evidence type="ECO:0000313" key="14">
    <source>
        <dbReference type="EMBL" id="MFC0546803.1"/>
    </source>
</evidence>
<dbReference type="InterPro" id="IPR003594">
    <property type="entry name" value="HATPase_dom"/>
</dbReference>
<dbReference type="InterPro" id="IPR050428">
    <property type="entry name" value="TCS_sensor_his_kinase"/>
</dbReference>
<organism evidence="14 15">
    <name type="scientific">Kutzneria chonburiensis</name>
    <dbReference type="NCBI Taxonomy" id="1483604"/>
    <lineage>
        <taxon>Bacteria</taxon>
        <taxon>Bacillati</taxon>
        <taxon>Actinomycetota</taxon>
        <taxon>Actinomycetes</taxon>
        <taxon>Pseudonocardiales</taxon>
        <taxon>Pseudonocardiaceae</taxon>
        <taxon>Kutzneria</taxon>
    </lineage>
</organism>
<dbReference type="Proteomes" id="UP001589810">
    <property type="component" value="Unassembled WGS sequence"/>
</dbReference>
<evidence type="ECO:0000256" key="2">
    <source>
        <dbReference type="ARBA" id="ARBA00004236"/>
    </source>
</evidence>
<feature type="transmembrane region" description="Helical" evidence="11">
    <location>
        <begin position="172"/>
        <end position="190"/>
    </location>
</feature>
<evidence type="ECO:0000256" key="6">
    <source>
        <dbReference type="ARBA" id="ARBA00022692"/>
    </source>
</evidence>
<dbReference type="SMART" id="SM00304">
    <property type="entry name" value="HAMP"/>
    <property type="match status" value="1"/>
</dbReference>